<feature type="region of interest" description="Disordered" evidence="1">
    <location>
        <begin position="67"/>
        <end position="113"/>
    </location>
</feature>
<gene>
    <name evidence="2" type="ORF">GHT06_003801</name>
</gene>
<name>A0AAD5PNI6_9CRUS</name>
<dbReference type="AlphaFoldDB" id="A0AAD5PNI6"/>
<evidence type="ECO:0000256" key="1">
    <source>
        <dbReference type="SAM" id="MobiDB-lite"/>
    </source>
</evidence>
<protein>
    <submittedName>
        <fullName evidence="2">Uncharacterized protein</fullName>
    </submittedName>
</protein>
<evidence type="ECO:0000313" key="2">
    <source>
        <dbReference type="EMBL" id="KAI9549615.1"/>
    </source>
</evidence>
<organism evidence="2 3">
    <name type="scientific">Daphnia sinensis</name>
    <dbReference type="NCBI Taxonomy" id="1820382"/>
    <lineage>
        <taxon>Eukaryota</taxon>
        <taxon>Metazoa</taxon>
        <taxon>Ecdysozoa</taxon>
        <taxon>Arthropoda</taxon>
        <taxon>Crustacea</taxon>
        <taxon>Branchiopoda</taxon>
        <taxon>Diplostraca</taxon>
        <taxon>Cladocera</taxon>
        <taxon>Anomopoda</taxon>
        <taxon>Daphniidae</taxon>
        <taxon>Daphnia</taxon>
        <taxon>Daphnia similis group</taxon>
    </lineage>
</organism>
<evidence type="ECO:0000313" key="3">
    <source>
        <dbReference type="Proteomes" id="UP000820818"/>
    </source>
</evidence>
<keyword evidence="3" id="KW-1185">Reference proteome</keyword>
<proteinExistence type="predicted"/>
<accession>A0AAD5PNI6</accession>
<feature type="compositionally biased region" description="Polar residues" evidence="1">
    <location>
        <begin position="67"/>
        <end position="83"/>
    </location>
</feature>
<sequence length="250" mass="28496">MLAEEVVADYSAELAQKFNQARDGQREFRDTIVDGGAIGGDSRSTRARNLPELMSFWTCCSTEGNRNPTFSMETTATPTTDNPQPARDSPPTDYQPPAEPMPHTAPSTVTRPPPIFYTQQPTNRTSKRLWTSINDRALWDFHIPSRSPNRLHRSRRRTAAARGYLEQLARRVGPVFQGDTFMRHESNQAEVGAPPDYRNLNYQTPRFKFVDYDPKQVNKKKTRVDPYQLGARRDRPNSSKKEPAQARTTL</sequence>
<dbReference type="EMBL" id="WJBH02000290">
    <property type="protein sequence ID" value="KAI9549615.1"/>
    <property type="molecule type" value="Genomic_DNA"/>
</dbReference>
<feature type="compositionally biased region" description="Basic and acidic residues" evidence="1">
    <location>
        <begin position="231"/>
        <end position="244"/>
    </location>
</feature>
<comment type="caution">
    <text evidence="2">The sequence shown here is derived from an EMBL/GenBank/DDBJ whole genome shotgun (WGS) entry which is preliminary data.</text>
</comment>
<feature type="region of interest" description="Disordered" evidence="1">
    <location>
        <begin position="211"/>
        <end position="250"/>
    </location>
</feature>
<reference evidence="2" key="1">
    <citation type="submission" date="2022-05" db="EMBL/GenBank/DDBJ databases">
        <title>A multi-omics perspective on studying reproductive biology in Daphnia sinensis.</title>
        <authorList>
            <person name="Jia J."/>
        </authorList>
    </citation>
    <scope>NUCLEOTIDE SEQUENCE</scope>
    <source>
        <strain evidence="2">WSL</strain>
    </source>
</reference>
<dbReference type="Proteomes" id="UP000820818">
    <property type="component" value="Unassembled WGS sequence"/>
</dbReference>